<name>M2N2Q6_BAUPA</name>
<reference evidence="3 4" key="1">
    <citation type="journal article" date="2012" name="PLoS Pathog.">
        <title>Diverse lifestyles and strategies of plant pathogenesis encoded in the genomes of eighteen Dothideomycetes fungi.</title>
        <authorList>
            <person name="Ohm R.A."/>
            <person name="Feau N."/>
            <person name="Henrissat B."/>
            <person name="Schoch C.L."/>
            <person name="Horwitz B.A."/>
            <person name="Barry K.W."/>
            <person name="Condon B.J."/>
            <person name="Copeland A.C."/>
            <person name="Dhillon B."/>
            <person name="Glaser F."/>
            <person name="Hesse C.N."/>
            <person name="Kosti I."/>
            <person name="LaButti K."/>
            <person name="Lindquist E.A."/>
            <person name="Lucas S."/>
            <person name="Salamov A.A."/>
            <person name="Bradshaw R.E."/>
            <person name="Ciuffetti L."/>
            <person name="Hamelin R.C."/>
            <person name="Kema G.H.J."/>
            <person name="Lawrence C."/>
            <person name="Scott J.A."/>
            <person name="Spatafora J.W."/>
            <person name="Turgeon B.G."/>
            <person name="de Wit P.J.G.M."/>
            <person name="Zhong S."/>
            <person name="Goodwin S.B."/>
            <person name="Grigoriev I.V."/>
        </authorList>
    </citation>
    <scope>NUCLEOTIDE SEQUENCE [LARGE SCALE GENOMIC DNA]</scope>
    <source>
        <strain evidence="3 4">UAMH 10762</strain>
    </source>
</reference>
<feature type="compositionally biased region" description="Basic and acidic residues" evidence="1">
    <location>
        <begin position="158"/>
        <end position="169"/>
    </location>
</feature>
<protein>
    <recommendedName>
        <fullName evidence="2">Hypervirulence associated protein TUDOR domain-containing protein</fullName>
    </recommendedName>
</protein>
<feature type="domain" description="Hypervirulence associated protein TUDOR" evidence="2">
    <location>
        <begin position="8"/>
        <end position="70"/>
    </location>
</feature>
<sequence length="176" mass="19180">MPEEIKEGDQVSWQWSGGRPGGEAAEVKEQGEMKITTKKGNEVKKNADPENPAVKIKRSGQDVVKKASELDVEESSGKKDGGDGKTDEKDEPNGEKEDEEKEAQAGDKRKADDKEAEEPKENGEKAPPKKKGRPAKKEANGDKAPKAKAEPKKKREPKKAATESGEPRRSGRHASK</sequence>
<dbReference type="AlphaFoldDB" id="M2N2Q6"/>
<accession>M2N2Q6</accession>
<dbReference type="KEGG" id="bcom:BAUCODRAFT_37852"/>
<proteinExistence type="predicted"/>
<dbReference type="RefSeq" id="XP_007679838.1">
    <property type="nucleotide sequence ID" value="XM_007681648.1"/>
</dbReference>
<dbReference type="OrthoDB" id="2131339at2759"/>
<evidence type="ECO:0000259" key="2">
    <source>
        <dbReference type="Pfam" id="PF11160"/>
    </source>
</evidence>
<evidence type="ECO:0000313" key="4">
    <source>
        <dbReference type="Proteomes" id="UP000011761"/>
    </source>
</evidence>
<gene>
    <name evidence="3" type="ORF">BAUCODRAFT_37852</name>
</gene>
<evidence type="ECO:0000256" key="1">
    <source>
        <dbReference type="SAM" id="MobiDB-lite"/>
    </source>
</evidence>
<dbReference type="EMBL" id="KB445561">
    <property type="protein sequence ID" value="EMC92945.1"/>
    <property type="molecule type" value="Genomic_DNA"/>
</dbReference>
<dbReference type="OMA" id="RPGNDVV"/>
<feature type="compositionally biased region" description="Basic and acidic residues" evidence="1">
    <location>
        <begin position="59"/>
        <end position="95"/>
    </location>
</feature>
<keyword evidence="4" id="KW-1185">Reference proteome</keyword>
<dbReference type="Proteomes" id="UP000011761">
    <property type="component" value="Unassembled WGS sequence"/>
</dbReference>
<feature type="compositionally biased region" description="Basic and acidic residues" evidence="1">
    <location>
        <begin position="102"/>
        <end position="127"/>
    </location>
</feature>
<dbReference type="InterPro" id="IPR021331">
    <property type="entry name" value="Hva1_TUDOR"/>
</dbReference>
<dbReference type="HOGENOM" id="CLU_082830_0_0_1"/>
<feature type="compositionally biased region" description="Basic and acidic residues" evidence="1">
    <location>
        <begin position="39"/>
        <end position="48"/>
    </location>
</feature>
<dbReference type="Pfam" id="PF11160">
    <property type="entry name" value="Hva1_TUDOR"/>
    <property type="match status" value="1"/>
</dbReference>
<dbReference type="eggNOG" id="ENOG502S40C">
    <property type="taxonomic scope" value="Eukaryota"/>
</dbReference>
<organism evidence="3 4">
    <name type="scientific">Baudoinia panamericana (strain UAMH 10762)</name>
    <name type="common">Angels' share fungus</name>
    <name type="synonym">Baudoinia compniacensis (strain UAMH 10762)</name>
    <dbReference type="NCBI Taxonomy" id="717646"/>
    <lineage>
        <taxon>Eukaryota</taxon>
        <taxon>Fungi</taxon>
        <taxon>Dikarya</taxon>
        <taxon>Ascomycota</taxon>
        <taxon>Pezizomycotina</taxon>
        <taxon>Dothideomycetes</taxon>
        <taxon>Dothideomycetidae</taxon>
        <taxon>Mycosphaerellales</taxon>
        <taxon>Teratosphaeriaceae</taxon>
        <taxon>Baudoinia</taxon>
    </lineage>
</organism>
<feature type="compositionally biased region" description="Basic and acidic residues" evidence="1">
    <location>
        <begin position="135"/>
        <end position="150"/>
    </location>
</feature>
<feature type="region of interest" description="Disordered" evidence="1">
    <location>
        <begin position="1"/>
        <end position="176"/>
    </location>
</feature>
<evidence type="ECO:0000313" key="3">
    <source>
        <dbReference type="EMBL" id="EMC92945.1"/>
    </source>
</evidence>
<dbReference type="GeneID" id="19113355"/>